<gene>
    <name evidence="9" type="ORF">DSTB1V02_LOCUS1177</name>
</gene>
<dbReference type="GO" id="GO:0071456">
    <property type="term" value="P:cellular response to hypoxia"/>
    <property type="evidence" value="ECO:0007669"/>
    <property type="project" value="TreeGrafter"/>
</dbReference>
<dbReference type="PANTHER" id="PTHR23043">
    <property type="entry name" value="HYPOXIA-INDUCIBLE FACTOR 1 ALPHA"/>
    <property type="match status" value="1"/>
</dbReference>
<comment type="subcellular location">
    <subcellularLocation>
        <location evidence="1">Nucleus</location>
    </subcellularLocation>
</comment>
<keyword evidence="10" id="KW-1185">Reference proteome</keyword>
<feature type="domain" description="BHLH" evidence="8">
    <location>
        <begin position="25"/>
        <end position="78"/>
    </location>
</feature>
<dbReference type="GO" id="GO:0000977">
    <property type="term" value="F:RNA polymerase II transcription regulatory region sequence-specific DNA binding"/>
    <property type="evidence" value="ECO:0007669"/>
    <property type="project" value="TreeGrafter"/>
</dbReference>
<dbReference type="OrthoDB" id="6021714at2759"/>
<dbReference type="GO" id="GO:0005667">
    <property type="term" value="C:transcription regulator complex"/>
    <property type="evidence" value="ECO:0007669"/>
    <property type="project" value="InterPro"/>
</dbReference>
<sequence>MYIKEWPAQRVYKSLAAGCIRNTEKRRERSRNAARCRRGKETEVFVDLSRCLPLPEKTTAALDKASIMRLALTHLKIRAFLDSVPTCSRDQKKEGALIEGCSFLKALHGFLLVLSGNGEIVFISENVTGFLGLQQLELLGQSIYDYVHPCDQEELKENLHGKHHGVQVEFFLRLKYTGSCKGRIVHVKSASFMVMHCHGEKIADTKQSFMVVACQPIAETHDPEVETSGFDFLTRHSPDMAFTYVDSSGDGQVLAEGPMLSASEIDVLHYEQSSLLGQSFYNYIHLFDVKLLEKNFRTYD</sequence>
<dbReference type="SMART" id="SM00091">
    <property type="entry name" value="PAS"/>
    <property type="match status" value="2"/>
</dbReference>
<dbReference type="SUPFAM" id="SSF47459">
    <property type="entry name" value="HLH, helix-loop-helix DNA-binding domain"/>
    <property type="match status" value="1"/>
</dbReference>
<evidence type="ECO:0000256" key="3">
    <source>
        <dbReference type="ARBA" id="ARBA00023015"/>
    </source>
</evidence>
<evidence type="ECO:0000256" key="5">
    <source>
        <dbReference type="ARBA" id="ARBA00023163"/>
    </source>
</evidence>
<dbReference type="PRINTS" id="PR00785">
    <property type="entry name" value="NCTRNSLOCATR"/>
</dbReference>
<dbReference type="AlphaFoldDB" id="A0A7R8WZJ9"/>
<dbReference type="PROSITE" id="PS50112">
    <property type="entry name" value="PAS"/>
    <property type="match status" value="1"/>
</dbReference>
<dbReference type="GO" id="GO:0000981">
    <property type="term" value="F:DNA-binding transcription factor activity, RNA polymerase II-specific"/>
    <property type="evidence" value="ECO:0007669"/>
    <property type="project" value="TreeGrafter"/>
</dbReference>
<evidence type="ECO:0000259" key="8">
    <source>
        <dbReference type="PROSITE" id="PS50888"/>
    </source>
</evidence>
<dbReference type="Gene3D" id="3.30.450.20">
    <property type="entry name" value="PAS domain"/>
    <property type="match status" value="2"/>
</dbReference>
<organism evidence="9">
    <name type="scientific">Darwinula stevensoni</name>
    <dbReference type="NCBI Taxonomy" id="69355"/>
    <lineage>
        <taxon>Eukaryota</taxon>
        <taxon>Metazoa</taxon>
        <taxon>Ecdysozoa</taxon>
        <taxon>Arthropoda</taxon>
        <taxon>Crustacea</taxon>
        <taxon>Oligostraca</taxon>
        <taxon>Ostracoda</taxon>
        <taxon>Podocopa</taxon>
        <taxon>Podocopida</taxon>
        <taxon>Darwinulocopina</taxon>
        <taxon>Darwinuloidea</taxon>
        <taxon>Darwinulidae</taxon>
        <taxon>Darwinula</taxon>
    </lineage>
</organism>
<dbReference type="InterPro" id="IPR011598">
    <property type="entry name" value="bHLH_dom"/>
</dbReference>
<evidence type="ECO:0000313" key="10">
    <source>
        <dbReference type="Proteomes" id="UP000677054"/>
    </source>
</evidence>
<name>A0A7R8WZJ9_9CRUS</name>
<protein>
    <submittedName>
        <fullName evidence="9">Uncharacterized protein</fullName>
    </submittedName>
</protein>
<dbReference type="InterPro" id="IPR000014">
    <property type="entry name" value="PAS"/>
</dbReference>
<keyword evidence="3" id="KW-0805">Transcription regulation</keyword>
<keyword evidence="2" id="KW-0677">Repeat</keyword>
<evidence type="ECO:0000313" key="9">
    <source>
        <dbReference type="EMBL" id="CAD7241177.1"/>
    </source>
</evidence>
<dbReference type="InterPro" id="IPR036638">
    <property type="entry name" value="HLH_DNA-bd_sf"/>
</dbReference>
<dbReference type="GO" id="GO:0045944">
    <property type="term" value="P:positive regulation of transcription by RNA polymerase II"/>
    <property type="evidence" value="ECO:0007669"/>
    <property type="project" value="UniProtKB-ARBA"/>
</dbReference>
<evidence type="ECO:0000256" key="4">
    <source>
        <dbReference type="ARBA" id="ARBA00023125"/>
    </source>
</evidence>
<keyword evidence="4" id="KW-0238">DNA-binding</keyword>
<dbReference type="GO" id="GO:0005737">
    <property type="term" value="C:cytoplasm"/>
    <property type="evidence" value="ECO:0007669"/>
    <property type="project" value="InterPro"/>
</dbReference>
<dbReference type="GO" id="GO:0046983">
    <property type="term" value="F:protein dimerization activity"/>
    <property type="evidence" value="ECO:0007669"/>
    <property type="project" value="InterPro"/>
</dbReference>
<dbReference type="PROSITE" id="PS50888">
    <property type="entry name" value="BHLH"/>
    <property type="match status" value="1"/>
</dbReference>
<evidence type="ECO:0000259" key="7">
    <source>
        <dbReference type="PROSITE" id="PS50112"/>
    </source>
</evidence>
<dbReference type="SMART" id="SM00353">
    <property type="entry name" value="HLH"/>
    <property type="match status" value="1"/>
</dbReference>
<dbReference type="InterPro" id="IPR035965">
    <property type="entry name" value="PAS-like_dom_sf"/>
</dbReference>
<dbReference type="CDD" id="cd11433">
    <property type="entry name" value="bHLH-PAS_HIF"/>
    <property type="match status" value="1"/>
</dbReference>
<evidence type="ECO:0000256" key="1">
    <source>
        <dbReference type="ARBA" id="ARBA00004123"/>
    </source>
</evidence>
<accession>A0A7R8WZJ9</accession>
<dbReference type="PANTHER" id="PTHR23043:SF17">
    <property type="entry name" value="PROTEIN SIMILAR"/>
    <property type="match status" value="1"/>
</dbReference>
<evidence type="ECO:0000256" key="2">
    <source>
        <dbReference type="ARBA" id="ARBA00022737"/>
    </source>
</evidence>
<feature type="domain" description="PAS" evidence="7">
    <location>
        <begin position="104"/>
        <end position="160"/>
    </location>
</feature>
<dbReference type="Pfam" id="PF00989">
    <property type="entry name" value="PAS"/>
    <property type="match status" value="1"/>
</dbReference>
<dbReference type="SUPFAM" id="SSF55785">
    <property type="entry name" value="PYP-like sensor domain (PAS domain)"/>
    <property type="match status" value="1"/>
</dbReference>
<dbReference type="EMBL" id="LR899623">
    <property type="protein sequence ID" value="CAD7241177.1"/>
    <property type="molecule type" value="Genomic_DNA"/>
</dbReference>
<keyword evidence="5" id="KW-0804">Transcription</keyword>
<dbReference type="CDD" id="cd00130">
    <property type="entry name" value="PAS"/>
    <property type="match status" value="1"/>
</dbReference>
<dbReference type="Pfam" id="PF23171">
    <property type="entry name" value="bHLH_HIF1A"/>
    <property type="match status" value="1"/>
</dbReference>
<keyword evidence="6" id="KW-0539">Nucleus</keyword>
<dbReference type="InterPro" id="IPR001067">
    <property type="entry name" value="Nuc_translocat"/>
</dbReference>
<reference evidence="9" key="1">
    <citation type="submission" date="2020-11" db="EMBL/GenBank/DDBJ databases">
        <authorList>
            <person name="Tran Van P."/>
        </authorList>
    </citation>
    <scope>NUCLEOTIDE SEQUENCE</scope>
</reference>
<dbReference type="Proteomes" id="UP000677054">
    <property type="component" value="Unassembled WGS sequence"/>
</dbReference>
<dbReference type="GO" id="GO:0005634">
    <property type="term" value="C:nucleus"/>
    <property type="evidence" value="ECO:0007669"/>
    <property type="project" value="UniProtKB-SubCell"/>
</dbReference>
<evidence type="ECO:0000256" key="6">
    <source>
        <dbReference type="ARBA" id="ARBA00023242"/>
    </source>
</evidence>
<dbReference type="EMBL" id="CAJPEV010000106">
    <property type="protein sequence ID" value="CAG0880657.1"/>
    <property type="molecule type" value="Genomic_DNA"/>
</dbReference>
<dbReference type="InterPro" id="IPR013767">
    <property type="entry name" value="PAS_fold"/>
</dbReference>
<proteinExistence type="predicted"/>